<protein>
    <submittedName>
        <fullName evidence="1">SFRICE_021903</fullName>
    </submittedName>
</protein>
<reference evidence="1" key="1">
    <citation type="submission" date="2016-07" db="EMBL/GenBank/DDBJ databases">
        <authorList>
            <person name="Bretaudeau A."/>
        </authorList>
    </citation>
    <scope>NUCLEOTIDE SEQUENCE</scope>
    <source>
        <strain evidence="1">Rice</strain>
        <tissue evidence="1">Whole body</tissue>
    </source>
</reference>
<dbReference type="AlphaFoldDB" id="A0A2H1V3Q2"/>
<dbReference type="EMBL" id="ODYU01000521">
    <property type="protein sequence ID" value="SOQ35429.1"/>
    <property type="molecule type" value="Genomic_DNA"/>
</dbReference>
<name>A0A2H1V3Q2_SPOFR</name>
<proteinExistence type="predicted"/>
<evidence type="ECO:0000313" key="1">
    <source>
        <dbReference type="EMBL" id="SOQ35429.1"/>
    </source>
</evidence>
<organism evidence="1">
    <name type="scientific">Spodoptera frugiperda</name>
    <name type="common">Fall armyworm</name>
    <dbReference type="NCBI Taxonomy" id="7108"/>
    <lineage>
        <taxon>Eukaryota</taxon>
        <taxon>Metazoa</taxon>
        <taxon>Ecdysozoa</taxon>
        <taxon>Arthropoda</taxon>
        <taxon>Hexapoda</taxon>
        <taxon>Insecta</taxon>
        <taxon>Pterygota</taxon>
        <taxon>Neoptera</taxon>
        <taxon>Endopterygota</taxon>
        <taxon>Lepidoptera</taxon>
        <taxon>Glossata</taxon>
        <taxon>Ditrysia</taxon>
        <taxon>Noctuoidea</taxon>
        <taxon>Noctuidae</taxon>
        <taxon>Amphipyrinae</taxon>
        <taxon>Spodoptera</taxon>
    </lineage>
</organism>
<sequence>MTSPTLGDARRSVRLLLTKNHFVPIISVFRAGGLGSSGALLGPICEGLMHPIYKSRQECDKVLVYKNQMLASAAGFSSV</sequence>
<gene>
    <name evidence="1" type="ORF">SFRICE_021903</name>
</gene>
<accession>A0A2H1V3Q2</accession>